<keyword evidence="5" id="KW-1185">Reference proteome</keyword>
<dbReference type="GO" id="GO:0005737">
    <property type="term" value="C:cytoplasm"/>
    <property type="evidence" value="ECO:0007669"/>
    <property type="project" value="TreeGrafter"/>
</dbReference>
<dbReference type="EMBL" id="FN648652">
    <property type="protein sequence ID" value="CBJ26798.1"/>
    <property type="molecule type" value="Genomic_DNA"/>
</dbReference>
<dbReference type="FunCoup" id="D7G1J0">
    <property type="interactions" value="82"/>
</dbReference>
<dbReference type="GO" id="GO:0006646">
    <property type="term" value="P:phosphatidylethanolamine biosynthetic process"/>
    <property type="evidence" value="ECO:0007669"/>
    <property type="project" value="TreeGrafter"/>
</dbReference>
<dbReference type="AlphaFoldDB" id="D7G1J0"/>
<reference evidence="4 5" key="1">
    <citation type="journal article" date="2010" name="Nature">
        <title>The Ectocarpus genome and the independent evolution of multicellularity in brown algae.</title>
        <authorList>
            <person name="Cock J.M."/>
            <person name="Sterck L."/>
            <person name="Rouze P."/>
            <person name="Scornet D."/>
            <person name="Allen A.E."/>
            <person name="Amoutzias G."/>
            <person name="Anthouard V."/>
            <person name="Artiguenave F."/>
            <person name="Aury J.M."/>
            <person name="Badger J.H."/>
            <person name="Beszteri B."/>
            <person name="Billiau K."/>
            <person name="Bonnet E."/>
            <person name="Bothwell J.H."/>
            <person name="Bowler C."/>
            <person name="Boyen C."/>
            <person name="Brownlee C."/>
            <person name="Carrano C.J."/>
            <person name="Charrier B."/>
            <person name="Cho G.Y."/>
            <person name="Coelho S.M."/>
            <person name="Collen J."/>
            <person name="Corre E."/>
            <person name="Da Silva C."/>
            <person name="Delage L."/>
            <person name="Delaroque N."/>
            <person name="Dittami S.M."/>
            <person name="Doulbeau S."/>
            <person name="Elias M."/>
            <person name="Farnham G."/>
            <person name="Gachon C.M."/>
            <person name="Gschloessl B."/>
            <person name="Heesch S."/>
            <person name="Jabbari K."/>
            <person name="Jubin C."/>
            <person name="Kawai H."/>
            <person name="Kimura K."/>
            <person name="Kloareg B."/>
            <person name="Kupper F.C."/>
            <person name="Lang D."/>
            <person name="Le Bail A."/>
            <person name="Leblanc C."/>
            <person name="Lerouge P."/>
            <person name="Lohr M."/>
            <person name="Lopez P.J."/>
            <person name="Martens C."/>
            <person name="Maumus F."/>
            <person name="Michel G."/>
            <person name="Miranda-Saavedra D."/>
            <person name="Morales J."/>
            <person name="Moreau H."/>
            <person name="Motomura T."/>
            <person name="Nagasato C."/>
            <person name="Napoli C.A."/>
            <person name="Nelson D.R."/>
            <person name="Nyvall-Collen P."/>
            <person name="Peters A.F."/>
            <person name="Pommier C."/>
            <person name="Potin P."/>
            <person name="Poulain J."/>
            <person name="Quesneville H."/>
            <person name="Read B."/>
            <person name="Rensing S.A."/>
            <person name="Ritter A."/>
            <person name="Rousvoal S."/>
            <person name="Samanta M."/>
            <person name="Samson G."/>
            <person name="Schroeder D.C."/>
            <person name="Segurens B."/>
            <person name="Strittmatter M."/>
            <person name="Tonon T."/>
            <person name="Tregear J.W."/>
            <person name="Valentin K."/>
            <person name="von Dassow P."/>
            <person name="Yamagishi T."/>
            <person name="Van de Peer Y."/>
            <person name="Wincker P."/>
        </authorList>
    </citation>
    <scope>NUCLEOTIDE SEQUENCE [LARGE SCALE GENOMIC DNA]</scope>
    <source>
        <strain evidence="5">Ec32 / CCAP1310/4</strain>
    </source>
</reference>
<protein>
    <recommendedName>
        <fullName evidence="3">ethanolamine kinase</fullName>
        <ecNumber evidence="3">2.7.1.82</ecNumber>
    </recommendedName>
</protein>
<dbReference type="Proteomes" id="UP000002630">
    <property type="component" value="Linkage Group LG18"/>
</dbReference>
<dbReference type="eggNOG" id="KOG4720">
    <property type="taxonomic scope" value="Eukaryota"/>
</dbReference>
<keyword evidence="4" id="KW-0418">Kinase</keyword>
<dbReference type="InterPro" id="IPR011009">
    <property type="entry name" value="Kinase-like_dom_sf"/>
</dbReference>
<organism evidence="4 5">
    <name type="scientific">Ectocarpus siliculosus</name>
    <name type="common">Brown alga</name>
    <name type="synonym">Conferva siliculosa</name>
    <dbReference type="NCBI Taxonomy" id="2880"/>
    <lineage>
        <taxon>Eukaryota</taxon>
        <taxon>Sar</taxon>
        <taxon>Stramenopiles</taxon>
        <taxon>Ochrophyta</taxon>
        <taxon>PX clade</taxon>
        <taxon>Phaeophyceae</taxon>
        <taxon>Ectocarpales</taxon>
        <taxon>Ectocarpaceae</taxon>
        <taxon>Ectocarpus</taxon>
    </lineage>
</organism>
<dbReference type="Gene3D" id="3.30.200.20">
    <property type="entry name" value="Phosphorylase Kinase, domain 1"/>
    <property type="match status" value="1"/>
</dbReference>
<dbReference type="OrthoDB" id="10267235at2759"/>
<evidence type="ECO:0000256" key="1">
    <source>
        <dbReference type="ARBA" id="ARBA00037883"/>
    </source>
</evidence>
<dbReference type="STRING" id="2880.D7G1J0"/>
<keyword evidence="4" id="KW-0808">Transferase</keyword>
<evidence type="ECO:0000313" key="4">
    <source>
        <dbReference type="EMBL" id="CBJ26798.1"/>
    </source>
</evidence>
<dbReference type="PANTHER" id="PTHR22603:SF66">
    <property type="entry name" value="ETHANOLAMINE KINASE"/>
    <property type="match status" value="1"/>
</dbReference>
<name>D7G1J0_ECTSI</name>
<evidence type="ECO:0000256" key="2">
    <source>
        <dbReference type="ARBA" id="ARBA00038211"/>
    </source>
</evidence>
<dbReference type="EMBL" id="FN649743">
    <property type="protein sequence ID" value="CBJ26798.1"/>
    <property type="molecule type" value="Genomic_DNA"/>
</dbReference>
<proteinExistence type="inferred from homology"/>
<comment type="similarity">
    <text evidence="2">Belongs to the choline/ethanolamine kinase family.</text>
</comment>
<dbReference type="Pfam" id="PF01633">
    <property type="entry name" value="Choline_kinase"/>
    <property type="match status" value="1"/>
</dbReference>
<dbReference type="Gene3D" id="3.90.1200.10">
    <property type="match status" value="1"/>
</dbReference>
<dbReference type="InParanoid" id="D7G1J0"/>
<evidence type="ECO:0000256" key="3">
    <source>
        <dbReference type="ARBA" id="ARBA00038874"/>
    </source>
</evidence>
<dbReference type="EC" id="2.7.1.82" evidence="3"/>
<sequence>MAQGGCGETRTEGGQYCRDGSSTRQGFLKAGGLAAAGVIAAMGAVPGTIVEGRGRAVEMVEAAVGVDEPAVLLQKEVLSYVREALPGWRTLPDGDIQLKQITGGITNVIFKARNTATGEGALVRVYGKDTDLLLDRRKEAAVFSELSTLGFGPRKLGEFKGGRIEELLDARAATPEELLQTSPFDVPQAIAVQLASLHGQRVRSSAGSPDRPVMWTSIDKWLKTATRLDSTKSFPLAKKLAAEIANGVVFAHNDLLSGKRRGHTTDGAHDFTGDALIAPFTRALEWFSSTLGNVLVGPRGAKKISTLRLIDFEYSDYNPCGYDIANHFCECAGFDADFRRRYPSDKQRQAFLRAYVEAARPEALQNALSADNVISELARLVDRYTLASHLTWALWAVIQANTSEIEGFDFAGYATKRLDGYAFHKEAFYA</sequence>
<dbReference type="SUPFAM" id="SSF56112">
    <property type="entry name" value="Protein kinase-like (PK-like)"/>
    <property type="match status" value="2"/>
</dbReference>
<gene>
    <name evidence="4" type="ORF">Esi_0045_0077</name>
</gene>
<accession>D7G1J0</accession>
<comment type="pathway">
    <text evidence="1">Phospholipid metabolism; phosphatidylethanolamine biosynthesis; phosphatidylethanolamine from ethanolamine: step 1/3.</text>
</comment>
<evidence type="ECO:0000313" key="5">
    <source>
        <dbReference type="Proteomes" id="UP000002630"/>
    </source>
</evidence>
<dbReference type="PANTHER" id="PTHR22603">
    <property type="entry name" value="CHOLINE/ETHANOALAMINE KINASE"/>
    <property type="match status" value="1"/>
</dbReference>
<dbReference type="OMA" id="EAPYYKI"/>
<dbReference type="GO" id="GO:0004305">
    <property type="term" value="F:ethanolamine kinase activity"/>
    <property type="evidence" value="ECO:0007669"/>
    <property type="project" value="UniProtKB-EC"/>
</dbReference>
<dbReference type="CDD" id="cd05157">
    <property type="entry name" value="ETNK_euk"/>
    <property type="match status" value="1"/>
</dbReference>